<sequence>MVRIQAIQSIPDKIDSKLWEKIKDMSQKDKNYLVRGYALGAYSNYVEFSDITSMREFVFDRLDKEKYGFNKIFAYSSLYMLGDERSIYPLIRMFDSKNYRNKCAVLNSLLDILNEKNKDIIKQFVDKKNKNKFPNSIQPLFDELVEELAKL</sequence>
<name>A0ABS4G8J8_9CLOT</name>
<dbReference type="EMBL" id="JAGGKC010000047">
    <property type="protein sequence ID" value="MBP1920888.1"/>
    <property type="molecule type" value="Genomic_DNA"/>
</dbReference>
<dbReference type="InterPro" id="IPR016024">
    <property type="entry name" value="ARM-type_fold"/>
</dbReference>
<dbReference type="Proteomes" id="UP001519271">
    <property type="component" value="Unassembled WGS sequence"/>
</dbReference>
<reference evidence="1 2" key="1">
    <citation type="submission" date="2021-03" db="EMBL/GenBank/DDBJ databases">
        <title>Genomic Encyclopedia of Type Strains, Phase IV (KMG-IV): sequencing the most valuable type-strain genomes for metagenomic binning, comparative biology and taxonomic classification.</title>
        <authorList>
            <person name="Goeker M."/>
        </authorList>
    </citation>
    <scope>NUCLEOTIDE SEQUENCE [LARGE SCALE GENOMIC DNA]</scope>
    <source>
        <strain evidence="1 2">DSM 6139</strain>
    </source>
</reference>
<evidence type="ECO:0000313" key="2">
    <source>
        <dbReference type="Proteomes" id="UP001519271"/>
    </source>
</evidence>
<organism evidence="1 2">
    <name type="scientific">Youngiibacter multivorans</name>
    <dbReference type="NCBI Taxonomy" id="937251"/>
    <lineage>
        <taxon>Bacteria</taxon>
        <taxon>Bacillati</taxon>
        <taxon>Bacillota</taxon>
        <taxon>Clostridia</taxon>
        <taxon>Eubacteriales</taxon>
        <taxon>Clostridiaceae</taxon>
        <taxon>Youngiibacter</taxon>
    </lineage>
</organism>
<dbReference type="SUPFAM" id="SSF48371">
    <property type="entry name" value="ARM repeat"/>
    <property type="match status" value="1"/>
</dbReference>
<proteinExistence type="predicted"/>
<evidence type="ECO:0000313" key="1">
    <source>
        <dbReference type="EMBL" id="MBP1920888.1"/>
    </source>
</evidence>
<gene>
    <name evidence="1" type="ORF">J2Z34_003408</name>
</gene>
<comment type="caution">
    <text evidence="1">The sequence shown here is derived from an EMBL/GenBank/DDBJ whole genome shotgun (WGS) entry which is preliminary data.</text>
</comment>
<keyword evidence="2" id="KW-1185">Reference proteome</keyword>
<accession>A0ABS4G8J8</accession>
<protein>
    <recommendedName>
        <fullName evidence="3">HEAT repeat domain-containing protein</fullName>
    </recommendedName>
</protein>
<evidence type="ECO:0008006" key="3">
    <source>
        <dbReference type="Google" id="ProtNLM"/>
    </source>
</evidence>